<evidence type="ECO:0000256" key="1">
    <source>
        <dbReference type="ARBA" id="ARBA00006382"/>
    </source>
</evidence>
<name>D3F700_CONWI</name>
<evidence type="ECO:0000256" key="5">
    <source>
        <dbReference type="PIRSR" id="PIRSR000188-2"/>
    </source>
</evidence>
<feature type="binding site" evidence="5">
    <location>
        <begin position="182"/>
        <end position="187"/>
    </location>
    <ligand>
        <name>NAD(+)</name>
        <dbReference type="ChEBI" id="CHEBI:57540"/>
    </ligand>
</feature>
<evidence type="ECO:0000259" key="8">
    <source>
        <dbReference type="SMART" id="SM00839"/>
    </source>
</evidence>
<keyword evidence="7" id="KW-0472">Membrane</keyword>
<gene>
    <name evidence="9" type="ordered locus">Cwoe_4384</name>
</gene>
<dbReference type="Proteomes" id="UP000008229">
    <property type="component" value="Chromosome"/>
</dbReference>
<dbReference type="PRINTS" id="PR00082">
    <property type="entry name" value="GLFDHDRGNASE"/>
</dbReference>
<dbReference type="STRING" id="469383.Cwoe_4384"/>
<dbReference type="Pfam" id="PF00208">
    <property type="entry name" value="ELFV_dehydrog"/>
    <property type="match status" value="1"/>
</dbReference>
<evidence type="ECO:0000256" key="7">
    <source>
        <dbReference type="SAM" id="Phobius"/>
    </source>
</evidence>
<dbReference type="Gene3D" id="3.40.50.10860">
    <property type="entry name" value="Leucine Dehydrogenase, chain A, domain 1"/>
    <property type="match status" value="1"/>
</dbReference>
<keyword evidence="10" id="KW-1185">Reference proteome</keyword>
<dbReference type="GO" id="GO:0016639">
    <property type="term" value="F:oxidoreductase activity, acting on the CH-NH2 group of donors, NAD or NADP as acceptor"/>
    <property type="evidence" value="ECO:0007669"/>
    <property type="project" value="InterPro"/>
</dbReference>
<reference evidence="10" key="2">
    <citation type="submission" date="2010-01" db="EMBL/GenBank/DDBJ databases">
        <title>The complete genome of Conexibacter woesei DSM 14684.</title>
        <authorList>
            <consortium name="US DOE Joint Genome Institute (JGI-PGF)"/>
            <person name="Lucas S."/>
            <person name="Copeland A."/>
            <person name="Lapidus A."/>
            <person name="Glavina del Rio T."/>
            <person name="Dalin E."/>
            <person name="Tice H."/>
            <person name="Bruce D."/>
            <person name="Goodwin L."/>
            <person name="Pitluck S."/>
            <person name="Kyrpides N."/>
            <person name="Mavromatis K."/>
            <person name="Ivanova N."/>
            <person name="Mikhailova N."/>
            <person name="Chertkov O."/>
            <person name="Brettin T."/>
            <person name="Detter J.C."/>
            <person name="Han C."/>
            <person name="Larimer F."/>
            <person name="Land M."/>
            <person name="Hauser L."/>
            <person name="Markowitz V."/>
            <person name="Cheng J.-F."/>
            <person name="Hugenholtz P."/>
            <person name="Woyke T."/>
            <person name="Wu D."/>
            <person name="Pukall R."/>
            <person name="Steenblock K."/>
            <person name="Schneider S."/>
            <person name="Klenk H.-P."/>
            <person name="Eisen J.A."/>
        </authorList>
    </citation>
    <scope>NUCLEOTIDE SEQUENCE [LARGE SCALE GENOMIC DNA]</scope>
    <source>
        <strain evidence="10">DSM 14684 / CIP 108061 / JCM 11494 / NBRC 100937 / ID131577</strain>
    </source>
</reference>
<keyword evidence="2 6" id="KW-0560">Oxidoreductase</keyword>
<evidence type="ECO:0000313" key="9">
    <source>
        <dbReference type="EMBL" id="ADB52798.1"/>
    </source>
</evidence>
<dbReference type="PIRSF" id="PIRSF000188">
    <property type="entry name" value="Phe_leu_dh"/>
    <property type="match status" value="1"/>
</dbReference>
<organism evidence="9 10">
    <name type="scientific">Conexibacter woesei (strain DSM 14684 / CCUG 47730 / CIP 108061 / JCM 11494 / NBRC 100937 / ID131577)</name>
    <dbReference type="NCBI Taxonomy" id="469383"/>
    <lineage>
        <taxon>Bacteria</taxon>
        <taxon>Bacillati</taxon>
        <taxon>Actinomycetota</taxon>
        <taxon>Thermoleophilia</taxon>
        <taxon>Solirubrobacterales</taxon>
        <taxon>Conexibacteraceae</taxon>
        <taxon>Conexibacter</taxon>
    </lineage>
</organism>
<dbReference type="PANTHER" id="PTHR42722">
    <property type="entry name" value="LEUCINE DEHYDROGENASE"/>
    <property type="match status" value="1"/>
</dbReference>
<evidence type="ECO:0000256" key="3">
    <source>
        <dbReference type="ARBA" id="ARBA00023027"/>
    </source>
</evidence>
<proteinExistence type="inferred from homology"/>
<dbReference type="GO" id="GO:0006520">
    <property type="term" value="P:amino acid metabolic process"/>
    <property type="evidence" value="ECO:0007669"/>
    <property type="project" value="InterPro"/>
</dbReference>
<dbReference type="EMBL" id="CP001854">
    <property type="protein sequence ID" value="ADB52798.1"/>
    <property type="molecule type" value="Genomic_DNA"/>
</dbReference>
<dbReference type="eggNOG" id="COG0334">
    <property type="taxonomic scope" value="Bacteria"/>
</dbReference>
<dbReference type="AlphaFoldDB" id="D3F700"/>
<dbReference type="RefSeq" id="WP_012935849.1">
    <property type="nucleotide sequence ID" value="NC_013739.1"/>
</dbReference>
<comment type="similarity">
    <text evidence="1 6">Belongs to the Glu/Leu/Phe/Val dehydrogenases family.</text>
</comment>
<keyword evidence="5" id="KW-0547">Nucleotide-binding</keyword>
<evidence type="ECO:0000256" key="6">
    <source>
        <dbReference type="RuleBase" id="RU004417"/>
    </source>
</evidence>
<dbReference type="KEGG" id="cwo:Cwoe_4384"/>
<dbReference type="SUPFAM" id="SSF51735">
    <property type="entry name" value="NAD(P)-binding Rossmann-fold domains"/>
    <property type="match status" value="1"/>
</dbReference>
<dbReference type="OrthoDB" id="9803297at2"/>
<feature type="active site" description="Proton donor/acceptor" evidence="4">
    <location>
        <position position="78"/>
    </location>
</feature>
<keyword evidence="7" id="KW-1133">Transmembrane helix</keyword>
<feature type="transmembrane region" description="Helical" evidence="7">
    <location>
        <begin position="21"/>
        <end position="44"/>
    </location>
</feature>
<accession>D3F700</accession>
<dbReference type="CDD" id="cd01075">
    <property type="entry name" value="NAD_bind_Leu_Phe_Val_DH"/>
    <property type="match status" value="1"/>
</dbReference>
<dbReference type="InterPro" id="IPR046346">
    <property type="entry name" value="Aminoacid_DH-like_N_sf"/>
</dbReference>
<dbReference type="SUPFAM" id="SSF53223">
    <property type="entry name" value="Aminoacid dehydrogenase-like, N-terminal domain"/>
    <property type="match status" value="1"/>
</dbReference>
<keyword evidence="3 5" id="KW-0520">NAD</keyword>
<reference evidence="9 10" key="1">
    <citation type="journal article" date="2010" name="Stand. Genomic Sci.">
        <title>Complete genome sequence of Conexibacter woesei type strain (ID131577).</title>
        <authorList>
            <person name="Pukall R."/>
            <person name="Lapidus A."/>
            <person name="Glavina Del Rio T."/>
            <person name="Copeland A."/>
            <person name="Tice H."/>
            <person name="Cheng J.-F."/>
            <person name="Lucas S."/>
            <person name="Chen F."/>
            <person name="Nolan M."/>
            <person name="Bruce D."/>
            <person name="Goodwin L."/>
            <person name="Pitluck S."/>
            <person name="Mavromatis K."/>
            <person name="Ivanova N."/>
            <person name="Ovchinnikova G."/>
            <person name="Pati A."/>
            <person name="Chen A."/>
            <person name="Palaniappan K."/>
            <person name="Land M."/>
            <person name="Hauser L."/>
            <person name="Chang Y.-J."/>
            <person name="Jeffries C.D."/>
            <person name="Chain P."/>
            <person name="Meincke L."/>
            <person name="Sims D."/>
            <person name="Brettin T."/>
            <person name="Detter J.C."/>
            <person name="Rohde M."/>
            <person name="Goeker M."/>
            <person name="Bristow J."/>
            <person name="Eisen J.A."/>
            <person name="Markowitz V."/>
            <person name="Kyrpides N.C."/>
            <person name="Klenk H.-P."/>
            <person name="Hugenholtz P."/>
        </authorList>
    </citation>
    <scope>NUCLEOTIDE SEQUENCE [LARGE SCALE GENOMIC DNA]</scope>
    <source>
        <strain evidence="10">DSM 14684 / CIP 108061 / JCM 11494 / NBRC 100937 / ID131577</strain>
    </source>
</reference>
<dbReference type="PANTHER" id="PTHR42722:SF1">
    <property type="entry name" value="VALINE DEHYDROGENASE"/>
    <property type="match status" value="1"/>
</dbReference>
<dbReference type="GO" id="GO:0000166">
    <property type="term" value="F:nucleotide binding"/>
    <property type="evidence" value="ECO:0007669"/>
    <property type="project" value="UniProtKB-KW"/>
</dbReference>
<dbReference type="InterPro" id="IPR036291">
    <property type="entry name" value="NAD(P)-bd_dom_sf"/>
</dbReference>
<dbReference type="InterPro" id="IPR006095">
    <property type="entry name" value="Glu/Leu/Phe/Val/Trp_DH"/>
</dbReference>
<feature type="domain" description="Glutamate/phenylalanine/leucine/valine/L-tryptophan dehydrogenase C-terminal" evidence="8">
    <location>
        <begin position="146"/>
        <end position="353"/>
    </location>
</feature>
<dbReference type="InterPro" id="IPR006096">
    <property type="entry name" value="Glu/Leu/Phe/Val/Trp_DH_C"/>
</dbReference>
<evidence type="ECO:0000313" key="10">
    <source>
        <dbReference type="Proteomes" id="UP000008229"/>
    </source>
</evidence>
<dbReference type="SMART" id="SM00839">
    <property type="entry name" value="ELFV_dehydrog"/>
    <property type="match status" value="1"/>
</dbReference>
<dbReference type="HOGENOM" id="CLU_025763_0_0_11"/>
<evidence type="ECO:0000256" key="4">
    <source>
        <dbReference type="PIRSR" id="PIRSR000188-1"/>
    </source>
</evidence>
<dbReference type="InterPro" id="IPR006097">
    <property type="entry name" value="Glu/Leu/Phe/Val/Trp_DH_dimer"/>
</dbReference>
<dbReference type="Gene3D" id="3.40.50.720">
    <property type="entry name" value="NAD(P)-binding Rossmann-like Domain"/>
    <property type="match status" value="1"/>
</dbReference>
<dbReference type="InterPro" id="IPR016211">
    <property type="entry name" value="Glu/Phe/Leu/Val/Trp_DH_bac/arc"/>
</dbReference>
<protein>
    <submittedName>
        <fullName evidence="9">Glu/Leu/Phe/Val dehydrogenase dimerization region</fullName>
    </submittedName>
</protein>
<dbReference type="Pfam" id="PF02812">
    <property type="entry name" value="ELFV_dehydrog_N"/>
    <property type="match status" value="1"/>
</dbReference>
<evidence type="ECO:0000256" key="2">
    <source>
        <dbReference type="ARBA" id="ARBA00023002"/>
    </source>
</evidence>
<keyword evidence="7" id="KW-0812">Transmembrane</keyword>
<sequence>MSTRLSPLDHERLIARRGARSGLLCIVAVHSTAAGFACGGMRILGYEDRWQGVDDALRLSRGMTYKCAAAGLAHGGGKGVIALAPGEPLEGERRIAALHDFGDLVESLDGAYGTSADVGSSAEDMVHVRERTRHAYSLPARHGGGGEPSAPTAAGLERALDATCRARFASDDVGGRTVAVLGLGQVGGRIARRLAARGAALTVSDVDPAKQALAAELGATWVDPDTALTADVDVLVPCALGGVLNEDSVPRLRCRAIVGAANNQLAHDGVADLVHARGILWAPDFVANAGGVIYAVTVDVDGGSWHDPGAHLDVIGENLDAIFTRAAAEGTTPLHEAMALAEARIAGHGAGAGR</sequence>